<feature type="region of interest" description="Disordered" evidence="1">
    <location>
        <begin position="1"/>
        <end position="34"/>
    </location>
</feature>
<evidence type="ECO:0000313" key="3">
    <source>
        <dbReference type="Proteomes" id="UP001151760"/>
    </source>
</evidence>
<keyword evidence="3" id="KW-1185">Reference proteome</keyword>
<evidence type="ECO:0000256" key="1">
    <source>
        <dbReference type="SAM" id="MobiDB-lite"/>
    </source>
</evidence>
<evidence type="ECO:0000313" key="2">
    <source>
        <dbReference type="EMBL" id="GJT44020.1"/>
    </source>
</evidence>
<feature type="compositionally biased region" description="Basic and acidic residues" evidence="1">
    <location>
        <begin position="87"/>
        <end position="97"/>
    </location>
</feature>
<reference evidence="2" key="2">
    <citation type="submission" date="2022-01" db="EMBL/GenBank/DDBJ databases">
        <authorList>
            <person name="Yamashiro T."/>
            <person name="Shiraishi A."/>
            <person name="Satake H."/>
            <person name="Nakayama K."/>
        </authorList>
    </citation>
    <scope>NUCLEOTIDE SEQUENCE</scope>
</reference>
<reference evidence="2" key="1">
    <citation type="journal article" date="2022" name="Int. J. Mol. Sci.">
        <title>Draft Genome of Tanacetum Coccineum: Genomic Comparison of Closely Related Tanacetum-Family Plants.</title>
        <authorList>
            <person name="Yamashiro T."/>
            <person name="Shiraishi A."/>
            <person name="Nakayama K."/>
            <person name="Satake H."/>
        </authorList>
    </citation>
    <scope>NUCLEOTIDE SEQUENCE</scope>
</reference>
<proteinExistence type="predicted"/>
<sequence>MSDTVPPIPPPFGANTGNPSSPIRAGNPADTINNTTTTNVVQNVVNENLPQLLDSRGGSHVTNVPIPGDEIGSVSTSDTYGSEEDDTHSQHVELSKQDLKKKVGISVRKEVHKGMLSRAQTRLEEEIFAKANAEGEKWEKNNLESPKSATYTKEEHKLDVNSKVQGEHLSKNKSENAMIIHTLEEKTSEDEPPSKKPKFEIPREILSLTPLKSIMPQITTPIVINMPKNQDSSTLSKPTNKGKAIATEEDPTKALIPFLAEIGSSPKISDFKSFSSDGGLMILENAKAQLEEFRRIELLKVEKEKSERELAKLLNLATVKA</sequence>
<organism evidence="2 3">
    <name type="scientific">Tanacetum coccineum</name>
    <dbReference type="NCBI Taxonomy" id="301880"/>
    <lineage>
        <taxon>Eukaryota</taxon>
        <taxon>Viridiplantae</taxon>
        <taxon>Streptophyta</taxon>
        <taxon>Embryophyta</taxon>
        <taxon>Tracheophyta</taxon>
        <taxon>Spermatophyta</taxon>
        <taxon>Magnoliopsida</taxon>
        <taxon>eudicotyledons</taxon>
        <taxon>Gunneridae</taxon>
        <taxon>Pentapetalae</taxon>
        <taxon>asterids</taxon>
        <taxon>campanulids</taxon>
        <taxon>Asterales</taxon>
        <taxon>Asteraceae</taxon>
        <taxon>Asteroideae</taxon>
        <taxon>Anthemideae</taxon>
        <taxon>Anthemidinae</taxon>
        <taxon>Tanacetum</taxon>
    </lineage>
</organism>
<gene>
    <name evidence="2" type="ORF">Tco_0952735</name>
</gene>
<dbReference type="EMBL" id="BQNB010015778">
    <property type="protein sequence ID" value="GJT44020.1"/>
    <property type="molecule type" value="Genomic_DNA"/>
</dbReference>
<dbReference type="Proteomes" id="UP001151760">
    <property type="component" value="Unassembled WGS sequence"/>
</dbReference>
<protein>
    <submittedName>
        <fullName evidence="2">Uncharacterized protein</fullName>
    </submittedName>
</protein>
<accession>A0ABQ5DY66</accession>
<comment type="caution">
    <text evidence="2">The sequence shown here is derived from an EMBL/GenBank/DDBJ whole genome shotgun (WGS) entry which is preliminary data.</text>
</comment>
<feature type="compositionally biased region" description="Pro residues" evidence="1">
    <location>
        <begin position="1"/>
        <end position="12"/>
    </location>
</feature>
<name>A0ABQ5DY66_9ASTR</name>
<feature type="region of interest" description="Disordered" evidence="1">
    <location>
        <begin position="51"/>
        <end position="97"/>
    </location>
</feature>